<dbReference type="Pfam" id="PF00046">
    <property type="entry name" value="Homeodomain"/>
    <property type="match status" value="1"/>
</dbReference>
<feature type="compositionally biased region" description="Basic residues" evidence="6">
    <location>
        <begin position="196"/>
        <end position="209"/>
    </location>
</feature>
<evidence type="ECO:0000259" key="7">
    <source>
        <dbReference type="PROSITE" id="PS50071"/>
    </source>
</evidence>
<keyword evidence="2" id="KW-0805">Transcription regulation</keyword>
<reference evidence="8 9" key="1">
    <citation type="journal article" date="2015" name="Proc. Natl. Acad. Sci. U.S.A.">
        <title>The resurrection genome of Boea hygrometrica: A blueprint for survival of dehydration.</title>
        <authorList>
            <person name="Xiao L."/>
            <person name="Yang G."/>
            <person name="Zhang L."/>
            <person name="Yang X."/>
            <person name="Zhao S."/>
            <person name="Ji Z."/>
            <person name="Zhou Q."/>
            <person name="Hu M."/>
            <person name="Wang Y."/>
            <person name="Chen M."/>
            <person name="Xu Y."/>
            <person name="Jin H."/>
            <person name="Xiao X."/>
            <person name="Hu G."/>
            <person name="Bao F."/>
            <person name="Hu Y."/>
            <person name="Wan P."/>
            <person name="Li L."/>
            <person name="Deng X."/>
            <person name="Kuang T."/>
            <person name="Xiang C."/>
            <person name="Zhu J.K."/>
            <person name="Oliver M.J."/>
            <person name="He Y."/>
        </authorList>
    </citation>
    <scope>NUCLEOTIDE SEQUENCE [LARGE SCALE GENOMIC DNA]</scope>
    <source>
        <strain evidence="9">cv. XS01</strain>
    </source>
</reference>
<evidence type="ECO:0000313" key="8">
    <source>
        <dbReference type="EMBL" id="KZV14591.1"/>
    </source>
</evidence>
<dbReference type="SUPFAM" id="SSF46689">
    <property type="entry name" value="Homeodomain-like"/>
    <property type="match status" value="1"/>
</dbReference>
<evidence type="ECO:0000256" key="5">
    <source>
        <dbReference type="RuleBase" id="RU000682"/>
    </source>
</evidence>
<dbReference type="CDD" id="cd00086">
    <property type="entry name" value="homeodomain"/>
    <property type="match status" value="1"/>
</dbReference>
<evidence type="ECO:0000256" key="4">
    <source>
        <dbReference type="PROSITE-ProRule" id="PRU00108"/>
    </source>
</evidence>
<dbReference type="PANTHER" id="PTHR45714">
    <property type="entry name" value="HOMEOBOX-LEUCINE ZIPPER PROTEIN HAT14"/>
    <property type="match status" value="1"/>
</dbReference>
<organism evidence="8 9">
    <name type="scientific">Dorcoceras hygrometricum</name>
    <dbReference type="NCBI Taxonomy" id="472368"/>
    <lineage>
        <taxon>Eukaryota</taxon>
        <taxon>Viridiplantae</taxon>
        <taxon>Streptophyta</taxon>
        <taxon>Embryophyta</taxon>
        <taxon>Tracheophyta</taxon>
        <taxon>Spermatophyta</taxon>
        <taxon>Magnoliopsida</taxon>
        <taxon>eudicotyledons</taxon>
        <taxon>Gunneridae</taxon>
        <taxon>Pentapetalae</taxon>
        <taxon>asterids</taxon>
        <taxon>lamiids</taxon>
        <taxon>Lamiales</taxon>
        <taxon>Gesneriaceae</taxon>
        <taxon>Didymocarpoideae</taxon>
        <taxon>Trichosporeae</taxon>
        <taxon>Loxocarpinae</taxon>
        <taxon>Dorcoceras</taxon>
    </lineage>
</organism>
<evidence type="ECO:0000256" key="3">
    <source>
        <dbReference type="ARBA" id="ARBA00023163"/>
    </source>
</evidence>
<dbReference type="EMBL" id="KV020359">
    <property type="protein sequence ID" value="KZV14591.1"/>
    <property type="molecule type" value="Genomic_DNA"/>
</dbReference>
<dbReference type="PROSITE" id="PS50071">
    <property type="entry name" value="HOMEOBOX_2"/>
    <property type="match status" value="1"/>
</dbReference>
<accession>A0A2Z6ZZV7</accession>
<dbReference type="Gene3D" id="1.10.10.60">
    <property type="entry name" value="Homeodomain-like"/>
    <property type="match status" value="1"/>
</dbReference>
<dbReference type="Proteomes" id="UP000250235">
    <property type="component" value="Unassembled WGS sequence"/>
</dbReference>
<gene>
    <name evidence="8" type="ORF">F511_42421</name>
</gene>
<dbReference type="PANTHER" id="PTHR45714:SF72">
    <property type="entry name" value="HOMEOBOX-LEUCINE ZIPPER PROTEIN HOX26-RELATED"/>
    <property type="match status" value="1"/>
</dbReference>
<name>A0A2Z6ZZV7_9LAMI</name>
<feature type="domain" description="Homeobox" evidence="7">
    <location>
        <begin position="91"/>
        <end position="151"/>
    </location>
</feature>
<evidence type="ECO:0000313" key="9">
    <source>
        <dbReference type="Proteomes" id="UP000250235"/>
    </source>
</evidence>
<evidence type="ECO:0000256" key="2">
    <source>
        <dbReference type="ARBA" id="ARBA00023015"/>
    </source>
</evidence>
<dbReference type="AlphaFoldDB" id="A0A2Z6ZZV7"/>
<protein>
    <recommendedName>
        <fullName evidence="7">Homeobox domain-containing protein</fullName>
    </recommendedName>
</protein>
<dbReference type="OrthoDB" id="6159439at2759"/>
<proteinExistence type="predicted"/>
<dbReference type="InterPro" id="IPR001356">
    <property type="entry name" value="HD"/>
</dbReference>
<keyword evidence="4 5" id="KW-0539">Nucleus</keyword>
<feature type="DNA-binding region" description="Homeobox" evidence="4">
    <location>
        <begin position="93"/>
        <end position="152"/>
    </location>
</feature>
<feature type="region of interest" description="Disordered" evidence="6">
    <location>
        <begin position="194"/>
        <end position="216"/>
    </location>
</feature>
<keyword evidence="9" id="KW-1185">Reference proteome</keyword>
<keyword evidence="4 5" id="KW-0238">DNA-binding</keyword>
<evidence type="ECO:0000256" key="1">
    <source>
        <dbReference type="ARBA" id="ARBA00004123"/>
    </source>
</evidence>
<keyword evidence="3" id="KW-0804">Transcription</keyword>
<dbReference type="GO" id="GO:0005634">
    <property type="term" value="C:nucleus"/>
    <property type="evidence" value="ECO:0007669"/>
    <property type="project" value="UniProtKB-SubCell"/>
</dbReference>
<comment type="subcellular location">
    <subcellularLocation>
        <location evidence="1 4 5">Nucleus</location>
    </subcellularLocation>
</comment>
<dbReference type="GO" id="GO:0003677">
    <property type="term" value="F:DNA binding"/>
    <property type="evidence" value="ECO:0007669"/>
    <property type="project" value="UniProtKB-UniRule"/>
</dbReference>
<dbReference type="SMART" id="SM00389">
    <property type="entry name" value="HOX"/>
    <property type="match status" value="1"/>
</dbReference>
<sequence>MEETDVSSNMKLGLDLRLGLSKYEPKTDNSKKNKRVFFLDLSIPHHPSDLDHHARYSSSSCVDIMQETMKQTRKKGIFSGGCKEDDDMNYSNCCRKKLRLSKDQSTLLEDSFRQHSTLTMAQKQELAEKLNLKPRQVEVWFQNRRARKNISASAAHIGSNDSSGVSPAVVQSNSKRVGHLQNVLFVRENLKSGGCRGRHHRGVQTKQAHHLNGLNS</sequence>
<evidence type="ECO:0000256" key="6">
    <source>
        <dbReference type="SAM" id="MobiDB-lite"/>
    </source>
</evidence>
<dbReference type="InterPro" id="IPR009057">
    <property type="entry name" value="Homeodomain-like_sf"/>
</dbReference>
<keyword evidence="4 5" id="KW-0371">Homeobox</keyword>
<dbReference type="InterPro" id="IPR050762">
    <property type="entry name" value="HD-ZIP_Homeobox_LZ_Class_II"/>
</dbReference>